<evidence type="ECO:0000313" key="1">
    <source>
        <dbReference type="EMBL" id="AEB31288.1"/>
    </source>
</evidence>
<dbReference type="AlphaFoldDB" id="F5BZM8"/>
<accession>F5BZM8</accession>
<name>F5BZM8_EPIBR</name>
<reference evidence="1" key="1">
    <citation type="submission" date="2011-02" db="EMBL/GenBank/DDBJ databases">
        <title>Cloning and Characterization of Ceruloplasmin in Epinephelus bruneus.</title>
        <authorList>
            <person name="Kim J.-S."/>
            <person name="Harikrishnan R."/>
            <person name="Heo M.-S."/>
        </authorList>
    </citation>
    <scope>NUCLEOTIDE SEQUENCE</scope>
</reference>
<protein>
    <submittedName>
        <fullName evidence="1">Ceruloplasmin</fullName>
    </submittedName>
</protein>
<dbReference type="EMBL" id="JF430621">
    <property type="protein sequence ID" value="AEB31288.1"/>
    <property type="molecule type" value="mRNA"/>
</dbReference>
<proteinExistence type="evidence at transcript level"/>
<sequence length="96" mass="10775">MAVEQPGARILRAHLYCLEGGWKQLIHISAMRTSTQLIFHTVSMPVCGMYVHLIAHSHQVPVHLITRLHVQTIQISIHITINGVHLVALDKGFIIL</sequence>
<feature type="non-terminal residue" evidence="1">
    <location>
        <position position="96"/>
    </location>
</feature>
<organism evidence="1">
    <name type="scientific">Epinephelus bruneus</name>
    <name type="common">Longtooth grouper</name>
    <dbReference type="NCBI Taxonomy" id="323802"/>
    <lineage>
        <taxon>Eukaryota</taxon>
        <taxon>Metazoa</taxon>
        <taxon>Chordata</taxon>
        <taxon>Craniata</taxon>
        <taxon>Vertebrata</taxon>
        <taxon>Euteleostomi</taxon>
        <taxon>Actinopterygii</taxon>
        <taxon>Neopterygii</taxon>
        <taxon>Teleostei</taxon>
        <taxon>Neoteleostei</taxon>
        <taxon>Acanthomorphata</taxon>
        <taxon>Eupercaria</taxon>
        <taxon>Perciformes</taxon>
        <taxon>Serranoidei</taxon>
        <taxon>Serranidae</taxon>
        <taxon>Epinephelinae</taxon>
        <taxon>Epinephelini</taxon>
        <taxon>Epinephelus</taxon>
    </lineage>
</organism>